<dbReference type="InterPro" id="IPR046038">
    <property type="entry name" value="DUF5996"/>
</dbReference>
<comment type="caution">
    <text evidence="1">The sequence shown here is derived from an EMBL/GenBank/DDBJ whole genome shotgun (WGS) entry which is preliminary data.</text>
</comment>
<name>A0A8J3IFW8_9CHLR</name>
<reference evidence="1" key="1">
    <citation type="submission" date="2020-10" db="EMBL/GenBank/DDBJ databases">
        <title>Taxonomic study of unclassified bacteria belonging to the class Ktedonobacteria.</title>
        <authorList>
            <person name="Yabe S."/>
            <person name="Wang C.M."/>
            <person name="Zheng Y."/>
            <person name="Sakai Y."/>
            <person name="Cavaletti L."/>
            <person name="Monciardini P."/>
            <person name="Donadio S."/>
        </authorList>
    </citation>
    <scope>NUCLEOTIDE SEQUENCE</scope>
    <source>
        <strain evidence="1">ID150040</strain>
    </source>
</reference>
<keyword evidence="2" id="KW-1185">Reference proteome</keyword>
<evidence type="ECO:0000313" key="2">
    <source>
        <dbReference type="Proteomes" id="UP000597444"/>
    </source>
</evidence>
<accession>A0A8J3IFW8</accession>
<evidence type="ECO:0008006" key="3">
    <source>
        <dbReference type="Google" id="ProtNLM"/>
    </source>
</evidence>
<dbReference type="Proteomes" id="UP000597444">
    <property type="component" value="Unassembled WGS sequence"/>
</dbReference>
<proteinExistence type="predicted"/>
<sequence length="318" mass="36202">MESTMDQGEVTERWPLLPFETWKDTCETLHMWTQIVGKVRMELSSPVNHWWHVALYVTPRGLTTSPIPYRGGTFEVAFDFIDHTLFIVTSEGSRRALPLIPRSVAAFYQEFMACLRALGIDVTINTLPCEVQHPIRFNEDEVHASYDPVYAHRFWHILVQADTVLKRYRSFFLGKSSPAHFFWGSFDLALTLFSGRRAPDRPGADQITREAYSHEAISCGFWPGNEQFQTPAFYSYTVPTPSGLADAALRPAAAFYSAELGEFLLRYEDVRQAAAPEQMLLEFFQSAYEVAANLVQWDRVALERKQGDFPGGQRATSP</sequence>
<protein>
    <recommendedName>
        <fullName evidence="3">Ava_C0101 and related proteins</fullName>
    </recommendedName>
</protein>
<gene>
    <name evidence="1" type="ORF">KSF_028710</name>
</gene>
<organism evidence="1 2">
    <name type="scientific">Reticulibacter mediterranei</name>
    <dbReference type="NCBI Taxonomy" id="2778369"/>
    <lineage>
        <taxon>Bacteria</taxon>
        <taxon>Bacillati</taxon>
        <taxon>Chloroflexota</taxon>
        <taxon>Ktedonobacteria</taxon>
        <taxon>Ktedonobacterales</taxon>
        <taxon>Reticulibacteraceae</taxon>
        <taxon>Reticulibacter</taxon>
    </lineage>
</organism>
<evidence type="ECO:0000313" key="1">
    <source>
        <dbReference type="EMBL" id="GHO92823.1"/>
    </source>
</evidence>
<dbReference type="AlphaFoldDB" id="A0A8J3IFW8"/>
<dbReference type="EMBL" id="BNJK01000001">
    <property type="protein sequence ID" value="GHO92823.1"/>
    <property type="molecule type" value="Genomic_DNA"/>
</dbReference>
<dbReference type="Pfam" id="PF19459">
    <property type="entry name" value="DUF5996"/>
    <property type="match status" value="1"/>
</dbReference>
<dbReference type="RefSeq" id="WP_236064898.1">
    <property type="nucleotide sequence ID" value="NZ_BNJK01000001.1"/>
</dbReference>